<evidence type="ECO:0000313" key="2">
    <source>
        <dbReference type="EMBL" id="CAI2378111.1"/>
    </source>
</evidence>
<organism evidence="2 3">
    <name type="scientific">Euplotes crassus</name>
    <dbReference type="NCBI Taxonomy" id="5936"/>
    <lineage>
        <taxon>Eukaryota</taxon>
        <taxon>Sar</taxon>
        <taxon>Alveolata</taxon>
        <taxon>Ciliophora</taxon>
        <taxon>Intramacronucleata</taxon>
        <taxon>Spirotrichea</taxon>
        <taxon>Hypotrichia</taxon>
        <taxon>Euplotida</taxon>
        <taxon>Euplotidae</taxon>
        <taxon>Moneuplotes</taxon>
    </lineage>
</organism>
<keyword evidence="1" id="KW-0812">Transmembrane</keyword>
<accession>A0AAD2D2T7</accession>
<protein>
    <submittedName>
        <fullName evidence="2">Uncharacterized protein</fullName>
    </submittedName>
</protein>
<reference evidence="2" key="1">
    <citation type="submission" date="2023-07" db="EMBL/GenBank/DDBJ databases">
        <authorList>
            <consortium name="AG Swart"/>
            <person name="Singh M."/>
            <person name="Singh A."/>
            <person name="Seah K."/>
            <person name="Emmerich C."/>
        </authorList>
    </citation>
    <scope>NUCLEOTIDE SEQUENCE</scope>
    <source>
        <strain evidence="2">DP1</strain>
    </source>
</reference>
<keyword evidence="1" id="KW-0472">Membrane</keyword>
<name>A0AAD2D2T7_EUPCR</name>
<dbReference type="AlphaFoldDB" id="A0AAD2D2T7"/>
<dbReference type="EMBL" id="CAMPGE010019802">
    <property type="protein sequence ID" value="CAI2378111.1"/>
    <property type="molecule type" value="Genomic_DNA"/>
</dbReference>
<proteinExistence type="predicted"/>
<evidence type="ECO:0000313" key="3">
    <source>
        <dbReference type="Proteomes" id="UP001295684"/>
    </source>
</evidence>
<evidence type="ECO:0000256" key="1">
    <source>
        <dbReference type="SAM" id="Phobius"/>
    </source>
</evidence>
<keyword evidence="1" id="KW-1133">Transmembrane helix</keyword>
<dbReference type="Proteomes" id="UP001295684">
    <property type="component" value="Unassembled WGS sequence"/>
</dbReference>
<sequence>MLIEIFMLRFLSFKSVSFLAFKIFFIFLGTHLDLMSCLWKLIKTKRIHRFPRKYCQILASANWKADSVHHHTSQCCTSSNHLILSLQCRIHYRNSGFILTEPILLLKRTLNQKLKPFVHKIRYHCCIPWMPSFEK</sequence>
<gene>
    <name evidence="2" type="ORF">ECRASSUSDP1_LOCUS19505</name>
</gene>
<keyword evidence="3" id="KW-1185">Reference proteome</keyword>
<comment type="caution">
    <text evidence="2">The sequence shown here is derived from an EMBL/GenBank/DDBJ whole genome shotgun (WGS) entry which is preliminary data.</text>
</comment>
<feature type="transmembrane region" description="Helical" evidence="1">
    <location>
        <begin position="20"/>
        <end position="42"/>
    </location>
</feature>